<keyword evidence="2" id="KW-0808">Transferase</keyword>
<feature type="domain" description="Methyltransferase" evidence="1">
    <location>
        <begin position="64"/>
        <end position="172"/>
    </location>
</feature>
<sequence>MQNEENNDILGKALMDFLHNRDPEDVVVINDLNHTDLYPIDYFFRDYASLPDLEKTALKYCEGKVLDIGAGAGVHSLILQEQGFEVRAIDRSKNAFKVMRYLGVEKCRQMDFFEIDKERYDTLLLLMNGIGIVGKLNRLPEFFEKAKEMLHPGGQIILDSTDIEYMYKEPDESIRIDNSKDYYGEIEYTMKYKGETGDPFPWLFIDFRTLCQYAKKSGFTCDILSMEGKNHYLAKLIFRA</sequence>
<protein>
    <submittedName>
        <fullName evidence="2">Class I SAM-dependent methyltransferase</fullName>
    </submittedName>
</protein>
<evidence type="ECO:0000313" key="3">
    <source>
        <dbReference type="Proteomes" id="UP000435357"/>
    </source>
</evidence>
<organism evidence="2 3">
    <name type="scientific">Salibacter halophilus</name>
    <dbReference type="NCBI Taxonomy" id="1803916"/>
    <lineage>
        <taxon>Bacteria</taxon>
        <taxon>Pseudomonadati</taxon>
        <taxon>Bacteroidota</taxon>
        <taxon>Flavobacteriia</taxon>
        <taxon>Flavobacteriales</taxon>
        <taxon>Salibacteraceae</taxon>
        <taxon>Salibacter</taxon>
    </lineage>
</organism>
<dbReference type="CDD" id="cd02440">
    <property type="entry name" value="AdoMet_MTases"/>
    <property type="match status" value="1"/>
</dbReference>
<keyword evidence="2" id="KW-0489">Methyltransferase</keyword>
<evidence type="ECO:0000313" key="2">
    <source>
        <dbReference type="EMBL" id="KAB1066147.1"/>
    </source>
</evidence>
<dbReference type="OrthoDB" id="1143568at2"/>
<comment type="caution">
    <text evidence="2">The sequence shown here is derived from an EMBL/GenBank/DDBJ whole genome shotgun (WGS) entry which is preliminary data.</text>
</comment>
<dbReference type="RefSeq" id="WP_151166135.1">
    <property type="nucleotide sequence ID" value="NZ_WACR01000001.1"/>
</dbReference>
<keyword evidence="3" id="KW-1185">Reference proteome</keyword>
<dbReference type="GO" id="GO:0032259">
    <property type="term" value="P:methylation"/>
    <property type="evidence" value="ECO:0007669"/>
    <property type="project" value="UniProtKB-KW"/>
</dbReference>
<gene>
    <name evidence="2" type="ORF">F3059_01360</name>
</gene>
<dbReference type="Proteomes" id="UP000435357">
    <property type="component" value="Unassembled WGS sequence"/>
</dbReference>
<dbReference type="Gene3D" id="3.40.50.150">
    <property type="entry name" value="Vaccinia Virus protein VP39"/>
    <property type="match status" value="1"/>
</dbReference>
<proteinExistence type="predicted"/>
<dbReference type="SUPFAM" id="SSF53335">
    <property type="entry name" value="S-adenosyl-L-methionine-dependent methyltransferases"/>
    <property type="match status" value="1"/>
</dbReference>
<reference evidence="2 3" key="1">
    <citation type="submission" date="2019-09" db="EMBL/GenBank/DDBJ databases">
        <title>Genomes of Cryomorphaceae.</title>
        <authorList>
            <person name="Bowman J.P."/>
        </authorList>
    </citation>
    <scope>NUCLEOTIDE SEQUENCE [LARGE SCALE GENOMIC DNA]</scope>
    <source>
        <strain evidence="2 3">KCTC 52047</strain>
    </source>
</reference>
<accession>A0A6N6MC63</accession>
<dbReference type="InterPro" id="IPR029063">
    <property type="entry name" value="SAM-dependent_MTases_sf"/>
</dbReference>
<dbReference type="AlphaFoldDB" id="A0A6N6MC63"/>
<evidence type="ECO:0000259" key="1">
    <source>
        <dbReference type="Pfam" id="PF13847"/>
    </source>
</evidence>
<dbReference type="EMBL" id="WACR01000001">
    <property type="protein sequence ID" value="KAB1066147.1"/>
    <property type="molecule type" value="Genomic_DNA"/>
</dbReference>
<dbReference type="Pfam" id="PF13847">
    <property type="entry name" value="Methyltransf_31"/>
    <property type="match status" value="1"/>
</dbReference>
<dbReference type="GO" id="GO:0008168">
    <property type="term" value="F:methyltransferase activity"/>
    <property type="evidence" value="ECO:0007669"/>
    <property type="project" value="UniProtKB-KW"/>
</dbReference>
<name>A0A6N6MC63_9FLAO</name>
<dbReference type="InterPro" id="IPR025714">
    <property type="entry name" value="Methyltranfer_dom"/>
</dbReference>